<organism evidence="2 3">
    <name type="scientific">Microbacterium marinum</name>
    <dbReference type="NCBI Taxonomy" id="421115"/>
    <lineage>
        <taxon>Bacteria</taxon>
        <taxon>Bacillati</taxon>
        <taxon>Actinomycetota</taxon>
        <taxon>Actinomycetes</taxon>
        <taxon>Micrococcales</taxon>
        <taxon>Microbacteriaceae</taxon>
        <taxon>Microbacterium</taxon>
    </lineage>
</organism>
<sequence>MSHDRPLRFNAFVMNTNSHIQHGHWRRPDAGQVDFEDVNLWIDLAKTLEAATRSTSATVCRFPATTRPSSSAPSQLSPSTWVSR</sequence>
<gene>
    <name evidence="2" type="ORF">BKA24_000409</name>
</gene>
<dbReference type="SUPFAM" id="SSF51679">
    <property type="entry name" value="Bacterial luciferase-like"/>
    <property type="match status" value="1"/>
</dbReference>
<dbReference type="EMBL" id="JACHMD010000001">
    <property type="protein sequence ID" value="MBB4665700.1"/>
    <property type="molecule type" value="Genomic_DNA"/>
</dbReference>
<reference evidence="2 3" key="1">
    <citation type="submission" date="2020-08" db="EMBL/GenBank/DDBJ databases">
        <title>Sequencing the genomes of 1000 actinobacteria strains.</title>
        <authorList>
            <person name="Klenk H.-P."/>
        </authorList>
    </citation>
    <scope>NUCLEOTIDE SEQUENCE [LARGE SCALE GENOMIC DNA]</scope>
    <source>
        <strain evidence="2 3">DSM 24947</strain>
    </source>
</reference>
<evidence type="ECO:0000313" key="3">
    <source>
        <dbReference type="Proteomes" id="UP000573729"/>
    </source>
</evidence>
<evidence type="ECO:0000313" key="2">
    <source>
        <dbReference type="EMBL" id="MBB4665700.1"/>
    </source>
</evidence>
<dbReference type="Proteomes" id="UP000573729">
    <property type="component" value="Unassembled WGS sequence"/>
</dbReference>
<evidence type="ECO:0000256" key="1">
    <source>
        <dbReference type="SAM" id="MobiDB-lite"/>
    </source>
</evidence>
<keyword evidence="3" id="KW-1185">Reference proteome</keyword>
<dbReference type="Gene3D" id="3.20.20.30">
    <property type="entry name" value="Luciferase-like domain"/>
    <property type="match status" value="1"/>
</dbReference>
<feature type="region of interest" description="Disordered" evidence="1">
    <location>
        <begin position="63"/>
        <end position="84"/>
    </location>
</feature>
<dbReference type="AlphaFoldDB" id="A0A7W7BN47"/>
<dbReference type="GO" id="GO:0016705">
    <property type="term" value="F:oxidoreductase activity, acting on paired donors, with incorporation or reduction of molecular oxygen"/>
    <property type="evidence" value="ECO:0007669"/>
    <property type="project" value="InterPro"/>
</dbReference>
<accession>A0A7W7BN47</accession>
<name>A0A7W7BN47_9MICO</name>
<comment type="caution">
    <text evidence="2">The sequence shown here is derived from an EMBL/GenBank/DDBJ whole genome shotgun (WGS) entry which is preliminary data.</text>
</comment>
<dbReference type="InterPro" id="IPR036661">
    <property type="entry name" value="Luciferase-like_sf"/>
</dbReference>
<protein>
    <submittedName>
        <fullName evidence="2">Uncharacterized protein</fullName>
    </submittedName>
</protein>
<proteinExistence type="predicted"/>